<organism evidence="7 8">
    <name type="scientific">Flaviflagellibacter deserti</name>
    <dbReference type="NCBI Taxonomy" id="2267266"/>
    <lineage>
        <taxon>Bacteria</taxon>
        <taxon>Pseudomonadati</taxon>
        <taxon>Pseudomonadota</taxon>
        <taxon>Alphaproteobacteria</taxon>
        <taxon>Hyphomicrobiales</taxon>
        <taxon>Flaviflagellibacter</taxon>
    </lineage>
</organism>
<dbReference type="PANTHER" id="PTHR30086:SF21">
    <property type="entry name" value="TRANSPORT PROTEIN"/>
    <property type="match status" value="1"/>
</dbReference>
<evidence type="ECO:0000313" key="7">
    <source>
        <dbReference type="EMBL" id="MFC5069831.1"/>
    </source>
</evidence>
<accession>A0ABV9Z6I9</accession>
<feature type="transmembrane region" description="Helical" evidence="6">
    <location>
        <begin position="78"/>
        <end position="96"/>
    </location>
</feature>
<dbReference type="EMBL" id="JBHSJF010000008">
    <property type="protein sequence ID" value="MFC5069831.1"/>
    <property type="molecule type" value="Genomic_DNA"/>
</dbReference>
<dbReference type="Pfam" id="PF01810">
    <property type="entry name" value="LysE"/>
    <property type="match status" value="1"/>
</dbReference>
<keyword evidence="8" id="KW-1185">Reference proteome</keyword>
<evidence type="ECO:0000313" key="8">
    <source>
        <dbReference type="Proteomes" id="UP001595796"/>
    </source>
</evidence>
<evidence type="ECO:0000256" key="4">
    <source>
        <dbReference type="ARBA" id="ARBA00022989"/>
    </source>
</evidence>
<evidence type="ECO:0000256" key="3">
    <source>
        <dbReference type="ARBA" id="ARBA00022692"/>
    </source>
</evidence>
<dbReference type="InterPro" id="IPR001123">
    <property type="entry name" value="LeuE-type"/>
</dbReference>
<gene>
    <name evidence="7" type="ORF">ACFPFW_17590</name>
</gene>
<evidence type="ECO:0000256" key="2">
    <source>
        <dbReference type="ARBA" id="ARBA00022475"/>
    </source>
</evidence>
<keyword evidence="4 6" id="KW-1133">Transmembrane helix</keyword>
<evidence type="ECO:0000256" key="6">
    <source>
        <dbReference type="SAM" id="Phobius"/>
    </source>
</evidence>
<evidence type="ECO:0000256" key="1">
    <source>
        <dbReference type="ARBA" id="ARBA00004651"/>
    </source>
</evidence>
<feature type="transmembrane region" description="Helical" evidence="6">
    <location>
        <begin position="42"/>
        <end position="66"/>
    </location>
</feature>
<feature type="transmembrane region" description="Helical" evidence="6">
    <location>
        <begin position="116"/>
        <end position="137"/>
    </location>
</feature>
<reference evidence="8" key="1">
    <citation type="journal article" date="2019" name="Int. J. Syst. Evol. Microbiol.">
        <title>The Global Catalogue of Microorganisms (GCM) 10K type strain sequencing project: providing services to taxonomists for standard genome sequencing and annotation.</title>
        <authorList>
            <consortium name="The Broad Institute Genomics Platform"/>
            <consortium name="The Broad Institute Genome Sequencing Center for Infectious Disease"/>
            <person name="Wu L."/>
            <person name="Ma J."/>
        </authorList>
    </citation>
    <scope>NUCLEOTIDE SEQUENCE [LARGE SCALE GENOMIC DNA]</scope>
    <source>
        <strain evidence="8">CGMCC 1.16444</strain>
    </source>
</reference>
<keyword evidence="2" id="KW-1003">Cell membrane</keyword>
<keyword evidence="3 6" id="KW-0812">Transmembrane</keyword>
<comment type="caution">
    <text evidence="7">The sequence shown here is derived from an EMBL/GenBank/DDBJ whole genome shotgun (WGS) entry which is preliminary data.</text>
</comment>
<dbReference type="RefSeq" id="WP_379771727.1">
    <property type="nucleotide sequence ID" value="NZ_JBHSJF010000008.1"/>
</dbReference>
<dbReference type="Proteomes" id="UP001595796">
    <property type="component" value="Unassembled WGS sequence"/>
</dbReference>
<sequence>MIDISELAALLGVFALAVVAPGVDFAFIVRESTGFGRRAGVMAAWGLAASILVHVTYTVLGVGLLVSQSILAFNIIKWAGAAYLIFIGVMSLRAPTPAAPIAHADPPSNGRSLLRSFGMGFLTNLLNPKAALFFVRCSRCSFRTRRRYRFSSAMARSWR</sequence>
<evidence type="ECO:0000256" key="5">
    <source>
        <dbReference type="ARBA" id="ARBA00023136"/>
    </source>
</evidence>
<name>A0ABV9Z6I9_9HYPH</name>
<comment type="subcellular location">
    <subcellularLocation>
        <location evidence="1">Cell membrane</location>
        <topology evidence="1">Multi-pass membrane protein</topology>
    </subcellularLocation>
</comment>
<dbReference type="PANTHER" id="PTHR30086">
    <property type="entry name" value="ARGININE EXPORTER PROTEIN ARGO"/>
    <property type="match status" value="1"/>
</dbReference>
<keyword evidence="5 6" id="KW-0472">Membrane</keyword>
<proteinExistence type="predicted"/>
<protein>
    <submittedName>
        <fullName evidence="7">LysE family translocator</fullName>
    </submittedName>
</protein>